<organism evidence="1 2">
    <name type="scientific">Panagrellus redivivus</name>
    <name type="common">Microworm</name>
    <dbReference type="NCBI Taxonomy" id="6233"/>
    <lineage>
        <taxon>Eukaryota</taxon>
        <taxon>Metazoa</taxon>
        <taxon>Ecdysozoa</taxon>
        <taxon>Nematoda</taxon>
        <taxon>Chromadorea</taxon>
        <taxon>Rhabditida</taxon>
        <taxon>Tylenchina</taxon>
        <taxon>Panagrolaimomorpha</taxon>
        <taxon>Panagrolaimoidea</taxon>
        <taxon>Panagrolaimidae</taxon>
        <taxon>Panagrellus</taxon>
    </lineage>
</organism>
<evidence type="ECO:0000313" key="1">
    <source>
        <dbReference type="Proteomes" id="UP000492821"/>
    </source>
</evidence>
<dbReference type="AlphaFoldDB" id="A0A7E4ZY88"/>
<protein>
    <submittedName>
        <fullName evidence="2">F-box/LRR-repeat protein</fullName>
    </submittedName>
</protein>
<dbReference type="WBParaSite" id="Pan_g2651.t1">
    <property type="protein sequence ID" value="Pan_g2651.t1"/>
    <property type="gene ID" value="Pan_g2651"/>
</dbReference>
<name>A0A7E4ZY88_PANRE</name>
<accession>A0A7E4ZY88</accession>
<reference evidence="1" key="1">
    <citation type="journal article" date="2013" name="Genetics">
        <title>The draft genome and transcriptome of Panagrellus redivivus are shaped by the harsh demands of a free-living lifestyle.</title>
        <authorList>
            <person name="Srinivasan J."/>
            <person name="Dillman A.R."/>
            <person name="Macchietto M.G."/>
            <person name="Heikkinen L."/>
            <person name="Lakso M."/>
            <person name="Fracchia K.M."/>
            <person name="Antoshechkin I."/>
            <person name="Mortazavi A."/>
            <person name="Wong G."/>
            <person name="Sternberg P.W."/>
        </authorList>
    </citation>
    <scope>NUCLEOTIDE SEQUENCE [LARGE SCALE GENOMIC DNA]</scope>
    <source>
        <strain evidence="1">MT8872</strain>
    </source>
</reference>
<proteinExistence type="predicted"/>
<reference evidence="2" key="2">
    <citation type="submission" date="2020-10" db="UniProtKB">
        <authorList>
            <consortium name="WormBaseParasite"/>
        </authorList>
    </citation>
    <scope>IDENTIFICATION</scope>
</reference>
<sequence>MPFPLYALDYGSLCRLRALVSPSEAYELQIAAPHLDGFNPVQKITPFSNYLTISIDYNKKLLAKFQWSSSNVPLNNDKLYSVDMPVTILAFKPDHNARMIFDQFIVASKSMRFYYCHLTTKFLQDISSHLKVELTELFLCNNEFHDDVTLEFICTLFKSLKALIFTGYVLNSNWVDSLITLNYADMQQLEFSYVSIDVLNIDEAQLIKFFNVRLQI</sequence>
<evidence type="ECO:0000313" key="2">
    <source>
        <dbReference type="WBParaSite" id="Pan_g2651.t1"/>
    </source>
</evidence>
<keyword evidence="1" id="KW-1185">Reference proteome</keyword>
<dbReference type="Proteomes" id="UP000492821">
    <property type="component" value="Unassembled WGS sequence"/>
</dbReference>
<dbReference type="SUPFAM" id="SSF52047">
    <property type="entry name" value="RNI-like"/>
    <property type="match status" value="1"/>
</dbReference>